<dbReference type="GO" id="GO:0042158">
    <property type="term" value="P:lipoprotein biosynthetic process"/>
    <property type="evidence" value="ECO:0007669"/>
    <property type="project" value="UniProtKB-UniRule"/>
</dbReference>
<keyword evidence="3 7" id="KW-0808">Transferase</keyword>
<dbReference type="NCBIfam" id="NF000777">
    <property type="entry name" value="PRK00052.3-2"/>
    <property type="match status" value="1"/>
</dbReference>
<dbReference type="HAMAP" id="MF_01147">
    <property type="entry name" value="Lgt"/>
    <property type="match status" value="1"/>
</dbReference>
<sequence>MGVEFTLSPMLDRIPIPNPFGWEGLSTFSLLMMLAFLVGSYLLPKELERKKLDPNHSDWLIFLGILGTLVGAKIFFIFEIWDQVFIDVPGYDGKYSYPLTHWNGFPGHPGLWSSLFSGGGLVFFGGLLFGWLFITLYFRYYKLDIGAYYDAVIPAISMGYAIGRLGCFVSGDGCYGFATDERIPFFVFEFHGAHPSGVPVWNTPVMESILAFGYFSYFQFWARYQNFRKWSIGAQFLIIHGFARLIIEFLRVNKAVIPFFDPPTLVNIPDANGNPTFLTGYYWHGFSQSQYIAIGLILFGVYLMVSKKLWLKEETNV</sequence>
<comment type="catalytic activity">
    <reaction evidence="7">
        <text>L-cysteinyl-[prolipoprotein] + a 1,2-diacyl-sn-glycero-3-phospho-(1'-sn-glycerol) = an S-1,2-diacyl-sn-glyceryl-L-cysteinyl-[prolipoprotein] + sn-glycerol 1-phosphate + H(+)</text>
        <dbReference type="Rhea" id="RHEA:56712"/>
        <dbReference type="Rhea" id="RHEA-COMP:14679"/>
        <dbReference type="Rhea" id="RHEA-COMP:14680"/>
        <dbReference type="ChEBI" id="CHEBI:15378"/>
        <dbReference type="ChEBI" id="CHEBI:29950"/>
        <dbReference type="ChEBI" id="CHEBI:57685"/>
        <dbReference type="ChEBI" id="CHEBI:64716"/>
        <dbReference type="ChEBI" id="CHEBI:140658"/>
        <dbReference type="EC" id="2.5.1.145"/>
    </reaction>
</comment>
<evidence type="ECO:0000313" key="9">
    <source>
        <dbReference type="Proteomes" id="UP000245206"/>
    </source>
</evidence>
<keyword evidence="4 7" id="KW-0812">Transmembrane</keyword>
<proteinExistence type="inferred from homology"/>
<dbReference type="InterPro" id="IPR001640">
    <property type="entry name" value="Lgt"/>
</dbReference>
<keyword evidence="5 7" id="KW-1133">Transmembrane helix</keyword>
<dbReference type="Pfam" id="PF01790">
    <property type="entry name" value="LGT"/>
    <property type="match status" value="1"/>
</dbReference>
<comment type="pathway">
    <text evidence="7">Protein modification; lipoprotein biosynthesis (diacylglyceryl transfer).</text>
</comment>
<keyword evidence="2 7" id="KW-1003">Cell membrane</keyword>
<dbReference type="EMBL" id="BFAZ01000002">
    <property type="protein sequence ID" value="GBF41032.1"/>
    <property type="molecule type" value="Genomic_DNA"/>
</dbReference>
<evidence type="ECO:0000256" key="4">
    <source>
        <dbReference type="ARBA" id="ARBA00022692"/>
    </source>
</evidence>
<comment type="caution">
    <text evidence="8">The sequence shown here is derived from an EMBL/GenBank/DDBJ whole genome shotgun (WGS) entry which is preliminary data.</text>
</comment>
<accession>A0A2P2D8S7</accession>
<feature type="transmembrane region" description="Helical" evidence="7">
    <location>
        <begin position="20"/>
        <end position="43"/>
    </location>
</feature>
<name>A0A2P2D8S7_9LEPT</name>
<comment type="similarity">
    <text evidence="1 7">Belongs to the Lgt family.</text>
</comment>
<reference evidence="9" key="1">
    <citation type="journal article" date="2019" name="Microbiol. Immunol.">
        <title>Molecular and phenotypic characterization of Leptospira johnsonii sp. nov., Leptospira ellinghausenii sp. nov. and Leptospira ryugenii sp. nov. isolated from soil and water in Japan.</title>
        <authorList>
            <person name="Masuzawa T."/>
            <person name="Saito M."/>
            <person name="Nakao R."/>
            <person name="Nikaido Y."/>
            <person name="Matsumoto M."/>
            <person name="Ogawa M."/>
            <person name="Yokoyama M."/>
            <person name="Hidaka Y."/>
            <person name="Tomita J."/>
            <person name="Sakakibara K."/>
            <person name="Suzuki K."/>
            <person name="Yasuda S."/>
            <person name="Sato H."/>
            <person name="Yamaguchi M."/>
            <person name="Yoshida S.I."/>
            <person name="Koizumi N."/>
            <person name="Kawamura Y."/>
        </authorList>
    </citation>
    <scope>NUCLEOTIDE SEQUENCE [LARGE SCALE GENOMIC DNA]</scope>
    <source>
        <strain evidence="9">E18</strain>
    </source>
</reference>
<keyword evidence="6 7" id="KW-0472">Membrane</keyword>
<dbReference type="AlphaFoldDB" id="A0A2P2D8S7"/>
<evidence type="ECO:0000256" key="5">
    <source>
        <dbReference type="ARBA" id="ARBA00022989"/>
    </source>
</evidence>
<keyword evidence="8" id="KW-0449">Lipoprotein</keyword>
<comment type="subcellular location">
    <subcellularLocation>
        <location evidence="7">Cell membrane</location>
        <topology evidence="7">Multi-pass membrane protein</topology>
    </subcellularLocation>
</comment>
<organism evidence="8 9">
    <name type="scientific">Leptospira ellinghausenii</name>
    <dbReference type="NCBI Taxonomy" id="1917822"/>
    <lineage>
        <taxon>Bacteria</taxon>
        <taxon>Pseudomonadati</taxon>
        <taxon>Spirochaetota</taxon>
        <taxon>Spirochaetia</taxon>
        <taxon>Leptospirales</taxon>
        <taxon>Leptospiraceae</taxon>
        <taxon>Leptospira</taxon>
    </lineage>
</organism>
<gene>
    <name evidence="7 8" type="primary">lgt</name>
    <name evidence="8" type="ORF">LPTSP2_03000</name>
</gene>
<feature type="transmembrane region" description="Helical" evidence="7">
    <location>
        <begin position="115"/>
        <end position="138"/>
    </location>
</feature>
<comment type="function">
    <text evidence="7">Catalyzes the transfer of the diacylglyceryl group from phosphatidylglycerol to the sulfhydryl group of the N-terminal cysteine of a prolipoprotein, the first step in the formation of mature lipoproteins.</text>
</comment>
<evidence type="ECO:0000256" key="6">
    <source>
        <dbReference type="ARBA" id="ARBA00023136"/>
    </source>
</evidence>
<dbReference type="PANTHER" id="PTHR30589:SF0">
    <property type="entry name" value="PHOSPHATIDYLGLYCEROL--PROLIPOPROTEIN DIACYLGLYCERYL TRANSFERASE"/>
    <property type="match status" value="1"/>
</dbReference>
<keyword evidence="9" id="KW-1185">Reference proteome</keyword>
<feature type="binding site" evidence="7">
    <location>
        <position position="164"/>
    </location>
    <ligand>
        <name>a 1,2-diacyl-sn-glycero-3-phospho-(1'-sn-glycerol)</name>
        <dbReference type="ChEBI" id="CHEBI:64716"/>
    </ligand>
</feature>
<evidence type="ECO:0000256" key="2">
    <source>
        <dbReference type="ARBA" id="ARBA00022475"/>
    </source>
</evidence>
<dbReference type="EC" id="2.5.1.145" evidence="7"/>
<dbReference type="GO" id="GO:0008961">
    <property type="term" value="F:phosphatidylglycerol-prolipoprotein diacylglyceryl transferase activity"/>
    <property type="evidence" value="ECO:0007669"/>
    <property type="project" value="UniProtKB-UniRule"/>
</dbReference>
<protein>
    <recommendedName>
        <fullName evidence="7">Phosphatidylglycerol--prolipoprotein diacylglyceryl transferase</fullName>
        <ecNumber evidence="7">2.5.1.145</ecNumber>
    </recommendedName>
</protein>
<evidence type="ECO:0000256" key="7">
    <source>
        <dbReference type="HAMAP-Rule" id="MF_01147"/>
    </source>
</evidence>
<feature type="transmembrane region" description="Helical" evidence="7">
    <location>
        <begin position="59"/>
        <end position="81"/>
    </location>
</feature>
<feature type="transmembrane region" description="Helical" evidence="7">
    <location>
        <begin position="230"/>
        <end position="247"/>
    </location>
</feature>
<dbReference type="PANTHER" id="PTHR30589">
    <property type="entry name" value="PROLIPOPROTEIN DIACYLGLYCERYL TRANSFERASE"/>
    <property type="match status" value="1"/>
</dbReference>
<feature type="transmembrane region" description="Helical" evidence="7">
    <location>
        <begin position="288"/>
        <end position="305"/>
    </location>
</feature>
<evidence type="ECO:0000313" key="8">
    <source>
        <dbReference type="EMBL" id="GBF41032.1"/>
    </source>
</evidence>
<dbReference type="GO" id="GO:0005886">
    <property type="term" value="C:plasma membrane"/>
    <property type="evidence" value="ECO:0007669"/>
    <property type="project" value="UniProtKB-SubCell"/>
</dbReference>
<evidence type="ECO:0000256" key="1">
    <source>
        <dbReference type="ARBA" id="ARBA00007150"/>
    </source>
</evidence>
<evidence type="ECO:0000256" key="3">
    <source>
        <dbReference type="ARBA" id="ARBA00022679"/>
    </source>
</evidence>
<dbReference type="Proteomes" id="UP000245206">
    <property type="component" value="Unassembled WGS sequence"/>
</dbReference>
<dbReference type="UniPathway" id="UPA00664"/>